<dbReference type="Proteomes" id="UP000321577">
    <property type="component" value="Unassembled WGS sequence"/>
</dbReference>
<evidence type="ECO:0000256" key="1">
    <source>
        <dbReference type="ARBA" id="ARBA00004141"/>
    </source>
</evidence>
<dbReference type="InterPro" id="IPR019109">
    <property type="entry name" value="MamF_MmsF"/>
</dbReference>
<accession>A0A512M3T4</accession>
<keyword evidence="7" id="KW-1185">Reference proteome</keyword>
<organism evidence="6 7">
    <name type="scientific">Brevifollis gellanilyticus</name>
    <dbReference type="NCBI Taxonomy" id="748831"/>
    <lineage>
        <taxon>Bacteria</taxon>
        <taxon>Pseudomonadati</taxon>
        <taxon>Verrucomicrobiota</taxon>
        <taxon>Verrucomicrobiia</taxon>
        <taxon>Verrucomicrobiales</taxon>
        <taxon>Verrucomicrobiaceae</taxon>
    </lineage>
</organism>
<name>A0A512M3T4_9BACT</name>
<dbReference type="AlphaFoldDB" id="A0A512M3T4"/>
<feature type="transmembrane region" description="Helical" evidence="5">
    <location>
        <begin position="68"/>
        <end position="90"/>
    </location>
</feature>
<feature type="transmembrane region" description="Helical" evidence="5">
    <location>
        <begin position="96"/>
        <end position="117"/>
    </location>
</feature>
<evidence type="ECO:0000313" key="7">
    <source>
        <dbReference type="Proteomes" id="UP000321577"/>
    </source>
</evidence>
<dbReference type="RefSeq" id="WP_146848858.1">
    <property type="nucleotide sequence ID" value="NZ_BKAG01000003.1"/>
</dbReference>
<evidence type="ECO:0000313" key="6">
    <source>
        <dbReference type="EMBL" id="GEP41399.1"/>
    </source>
</evidence>
<evidence type="ECO:0000256" key="3">
    <source>
        <dbReference type="ARBA" id="ARBA00022989"/>
    </source>
</evidence>
<reference evidence="6 7" key="1">
    <citation type="submission" date="2019-07" db="EMBL/GenBank/DDBJ databases">
        <title>Whole genome shotgun sequence of Brevifollis gellanilyticus NBRC 108608.</title>
        <authorList>
            <person name="Hosoyama A."/>
            <person name="Uohara A."/>
            <person name="Ohji S."/>
            <person name="Ichikawa N."/>
        </authorList>
    </citation>
    <scope>NUCLEOTIDE SEQUENCE [LARGE SCALE GENOMIC DNA]</scope>
    <source>
        <strain evidence="6 7">NBRC 108608</strain>
    </source>
</reference>
<evidence type="ECO:0000256" key="4">
    <source>
        <dbReference type="ARBA" id="ARBA00023136"/>
    </source>
</evidence>
<proteinExistence type="predicted"/>
<evidence type="ECO:0000256" key="2">
    <source>
        <dbReference type="ARBA" id="ARBA00022692"/>
    </source>
</evidence>
<evidence type="ECO:0000256" key="5">
    <source>
        <dbReference type="SAM" id="Phobius"/>
    </source>
</evidence>
<dbReference type="Pfam" id="PF09685">
    <property type="entry name" value="MamF_MmsF"/>
    <property type="match status" value="1"/>
</dbReference>
<keyword evidence="4 5" id="KW-0472">Membrane</keyword>
<keyword evidence="3 5" id="KW-1133">Transmembrane helix</keyword>
<comment type="caution">
    <text evidence="6">The sequence shown here is derived from an EMBL/GenBank/DDBJ whole genome shotgun (WGS) entry which is preliminary data.</text>
</comment>
<comment type="subcellular location">
    <subcellularLocation>
        <location evidence="1">Membrane</location>
        <topology evidence="1">Multi-pass membrane protein</topology>
    </subcellularLocation>
</comment>
<gene>
    <name evidence="6" type="ORF">BGE01nite_06900</name>
</gene>
<sequence>MNTESTTIQLDPSNRLPIRIETAPAFGGGTMDAKQEMTFVLLAHLFPIIIWPWKRSTSPAVDAHGKEALNMCITLMLIMFPLGIIAGMLGTAVATIVSIGTSLLSFATLILVVIACLKAQQGWILRYPLNFRLIK</sequence>
<dbReference type="EMBL" id="BKAG01000003">
    <property type="protein sequence ID" value="GEP41399.1"/>
    <property type="molecule type" value="Genomic_DNA"/>
</dbReference>
<dbReference type="OrthoDB" id="9808930at2"/>
<evidence type="ECO:0008006" key="8">
    <source>
        <dbReference type="Google" id="ProtNLM"/>
    </source>
</evidence>
<keyword evidence="2 5" id="KW-0812">Transmembrane</keyword>
<protein>
    <recommendedName>
        <fullName evidence="8">Orotate phosphoribosyltransferase</fullName>
    </recommendedName>
</protein>